<protein>
    <submittedName>
        <fullName evidence="4">LuxR family transcriptional regulator</fullName>
    </submittedName>
</protein>
<dbReference type="GO" id="GO:0004016">
    <property type="term" value="F:adenylate cyclase activity"/>
    <property type="evidence" value="ECO:0007669"/>
    <property type="project" value="TreeGrafter"/>
</dbReference>
<keyword evidence="1" id="KW-0547">Nucleotide-binding</keyword>
<dbReference type="SUPFAM" id="SSF46894">
    <property type="entry name" value="C-terminal effector domain of the bipartite response regulators"/>
    <property type="match status" value="1"/>
</dbReference>
<dbReference type="Pfam" id="PF13191">
    <property type="entry name" value="AAA_16"/>
    <property type="match status" value="1"/>
</dbReference>
<dbReference type="GO" id="GO:0006355">
    <property type="term" value="P:regulation of DNA-templated transcription"/>
    <property type="evidence" value="ECO:0007669"/>
    <property type="project" value="InterPro"/>
</dbReference>
<evidence type="ECO:0000313" key="5">
    <source>
        <dbReference type="Proteomes" id="UP000321793"/>
    </source>
</evidence>
<dbReference type="PROSITE" id="PS50043">
    <property type="entry name" value="HTH_LUXR_2"/>
    <property type="match status" value="1"/>
</dbReference>
<dbReference type="InterPro" id="IPR016032">
    <property type="entry name" value="Sig_transdc_resp-reg_C-effctor"/>
</dbReference>
<dbReference type="InterPro" id="IPR041664">
    <property type="entry name" value="AAA_16"/>
</dbReference>
<gene>
    <name evidence="4" type="ORF">KLO01_19780</name>
</gene>
<dbReference type="InterPro" id="IPR000792">
    <property type="entry name" value="Tscrpt_reg_LuxR_C"/>
</dbReference>
<proteinExistence type="predicted"/>
<name>A0A512T164_9MICO</name>
<comment type="caution">
    <text evidence="4">The sequence shown here is derived from an EMBL/GenBank/DDBJ whole genome shotgun (WGS) entry which is preliminary data.</text>
</comment>
<evidence type="ECO:0000313" key="4">
    <source>
        <dbReference type="EMBL" id="GEQ13931.1"/>
    </source>
</evidence>
<dbReference type="GO" id="GO:0005737">
    <property type="term" value="C:cytoplasm"/>
    <property type="evidence" value="ECO:0007669"/>
    <property type="project" value="TreeGrafter"/>
</dbReference>
<dbReference type="InterPro" id="IPR027417">
    <property type="entry name" value="P-loop_NTPase"/>
</dbReference>
<dbReference type="GO" id="GO:0005524">
    <property type="term" value="F:ATP binding"/>
    <property type="evidence" value="ECO:0007669"/>
    <property type="project" value="UniProtKB-KW"/>
</dbReference>
<accession>A0A512T164</accession>
<evidence type="ECO:0000256" key="1">
    <source>
        <dbReference type="ARBA" id="ARBA00022741"/>
    </source>
</evidence>
<dbReference type="PRINTS" id="PR00038">
    <property type="entry name" value="HTHLUXR"/>
</dbReference>
<dbReference type="PANTHER" id="PTHR16305:SF35">
    <property type="entry name" value="TRANSCRIPTIONAL ACTIVATOR DOMAIN"/>
    <property type="match status" value="1"/>
</dbReference>
<dbReference type="Gene3D" id="1.10.10.10">
    <property type="entry name" value="Winged helix-like DNA-binding domain superfamily/Winged helix DNA-binding domain"/>
    <property type="match status" value="1"/>
</dbReference>
<dbReference type="GO" id="GO:0003677">
    <property type="term" value="F:DNA binding"/>
    <property type="evidence" value="ECO:0007669"/>
    <property type="project" value="InterPro"/>
</dbReference>
<keyword evidence="2" id="KW-0067">ATP-binding</keyword>
<dbReference type="EMBL" id="BKBA01000008">
    <property type="protein sequence ID" value="GEQ13931.1"/>
    <property type="molecule type" value="Genomic_DNA"/>
</dbReference>
<dbReference type="AlphaFoldDB" id="A0A512T164"/>
<sequence>MGDVERWTPPDLPARWRVHASPFVGRRAEFRALEEAWAAVESGVAQVVFLEGEAGAGKSRFIAEAGRILHAHGAAVLLGSCVAEGGAPYQPFVGPVEALTSAVLAGELAEVPGDGGTALAQLLGTLVGTGAAIGSSRPPTTRELHAALVTALRAAARERPVLVVLEDLHWAGATSLELLSHVARHTGDVRLLCLASYRSTAPDRSAPLAGAVAELHRLEGVSRVRLSPLTEGDVAEYVTARTGAPPDRARAVAPLLLERTGGNPFYLREVVRDLVDAGGDGLAHLGSGELPTPQTVRDLYAGRLGRLGTGTRRLVEVAAVVGDEVPVELLARVAGQDVDETLEGLGQAEMAGLLRNLAGDGSRVAFDHVLCRQSVLDLMPRSDLLHLHVDVARALEAGPSSVPNRVERIAHHYARAEVLGHRREAVHYLTEAASVARARLAHHEAGQALARAAELADDDADRDDLRLLAAESFRAAGDFAAACDLDRAVAAQGSQRDRLRAAVAFEGATWRIGDLGFEAADLLATTLGQADVAETDPLRIAAVASLGRALTFTGDFDRGREVCARAIELATASGDRATLAHAVECSIIMNVRPRTAPEQRPRCEELVRLGTAGGESEWVFNGASILALVAHLVGDAEQYERSHADLVRAAAASGEPFFQVQSSCFEWVRAFVRGDLARAEAIGEELLQAHRVGTRAELTERLSVQTFVLRREQGRLGEVAPFISGNESVEQHWTPGLLALYVELGLREPARRVLDWLVEQDLARFVASPTWPATIAFVTEAAVWLRHRPAADRLREAAEEYAGHNLTVGPMLAAFGSADRYLGMLESTLGRPGAEGLLRSAIEMDGRMGAPLFVAYDAVALVEHLRRSGAGPTALEVARHDASARVGALHSPRLTASLERVVPPRRRADGLTPREVEVLRLLAQGLSNRALAEELFISENTVTNHVRSILMKTGVTNRTMASRYAAEHGLLDPGP</sequence>
<dbReference type="CDD" id="cd06170">
    <property type="entry name" value="LuxR_C_like"/>
    <property type="match status" value="1"/>
</dbReference>
<dbReference type="SMART" id="SM00421">
    <property type="entry name" value="HTH_LUXR"/>
    <property type="match status" value="1"/>
</dbReference>
<dbReference type="Pfam" id="PF00196">
    <property type="entry name" value="GerE"/>
    <property type="match status" value="1"/>
</dbReference>
<feature type="domain" description="HTH luxR-type" evidence="3">
    <location>
        <begin position="904"/>
        <end position="969"/>
    </location>
</feature>
<evidence type="ECO:0000256" key="2">
    <source>
        <dbReference type="ARBA" id="ARBA00022840"/>
    </source>
</evidence>
<organism evidence="4 5">
    <name type="scientific">Knoellia locipacati</name>
    <dbReference type="NCBI Taxonomy" id="882824"/>
    <lineage>
        <taxon>Bacteria</taxon>
        <taxon>Bacillati</taxon>
        <taxon>Actinomycetota</taxon>
        <taxon>Actinomycetes</taxon>
        <taxon>Micrococcales</taxon>
        <taxon>Intrasporangiaceae</taxon>
        <taxon>Knoellia</taxon>
    </lineage>
</organism>
<keyword evidence="5" id="KW-1185">Reference proteome</keyword>
<dbReference type="InterPro" id="IPR036388">
    <property type="entry name" value="WH-like_DNA-bd_sf"/>
</dbReference>
<dbReference type="SUPFAM" id="SSF52540">
    <property type="entry name" value="P-loop containing nucleoside triphosphate hydrolases"/>
    <property type="match status" value="1"/>
</dbReference>
<evidence type="ECO:0000259" key="3">
    <source>
        <dbReference type="PROSITE" id="PS50043"/>
    </source>
</evidence>
<dbReference type="PANTHER" id="PTHR16305">
    <property type="entry name" value="TESTICULAR SOLUBLE ADENYLYL CYCLASE"/>
    <property type="match status" value="1"/>
</dbReference>
<reference evidence="4 5" key="1">
    <citation type="submission" date="2019-07" db="EMBL/GenBank/DDBJ databases">
        <title>Whole genome shotgun sequence of Knoellia locipacati NBRC 109775.</title>
        <authorList>
            <person name="Hosoyama A."/>
            <person name="Uohara A."/>
            <person name="Ohji S."/>
            <person name="Ichikawa N."/>
        </authorList>
    </citation>
    <scope>NUCLEOTIDE SEQUENCE [LARGE SCALE GENOMIC DNA]</scope>
    <source>
        <strain evidence="4 5">NBRC 109775</strain>
    </source>
</reference>
<dbReference type="Proteomes" id="UP000321793">
    <property type="component" value="Unassembled WGS sequence"/>
</dbReference>